<sequence length="845" mass="96856">MRDLLAHYHGNGMMDSLERCIVHLDVTSLDIQQVVRVCWENQLYDAMIYVFNSGMNDYITPMETFEDFKNDKQALEYQQRIVDILLQVMVDNPDFTPSQVGGLFTFLARQLAKPDNTLFVNRKLFDQVLEFLCCPDDDSRHTERQQVLLELLQVGGVVQFNEERLLALAEKAKFYQICEFLYEKKHLYDRIIDCYLRDPLRRELVTFDPTKSADLVVFHFSEEVQQIISEFQDDQLLFKFLSCLLEPREGHHPGTLLLQEHDLHELLLDLMSRFAPQQLLSFLQTSQHYRLEEAIQITQKYHHNEATAYLLEQKGDIQGAFDVLLEVHTKSLSVRECIKKVIVLSFLVLSQVNSIISLKTLKEKLSVLTTEADRGDEEERDVLKELTMKVLNCMSSFISLPAIIQRILQDPVYGKGKLAEIQGLILGMLDTFNYEQTLLETTTSLLNHDLHWSLAHLRAAVTRGLHPRQDYCNICLQQYKRRQDSAEEIIVFRLVFHQCITMQEQRLTERSTSGLFPVKTQHPIMAAAALVTENFKFVSLFFKSKDVMIFNGLIALGTVASQTAYSVFAFNCPCSSGKNYRYGLAAIGVPALVFFLVGVMMNNSTWDLVSECRLRQCRKLSGAAAFAVLGNIVGRAVVAPLTWVVISLLQGQAYTCALSEFFNPSTLEGFPSDNGSEVMAKFPCEGSVPKELQGFWAEIERQLKYQSQLIGWLLVAGMSLMVFLLLCMKRCSSPLGYQQEDYWSQYRSNEKTLFQRTAAVHARLLAAENIKSFFGFVALEKEEKEQLAEHQSVSPVCSTNWNRVTGVYLYREKNGLPLYSRLNKWATYNLEHNVEAMDKEMDAIY</sequence>
<evidence type="ECO:0000313" key="1">
    <source>
        <dbReference type="EMBL" id="TMS04150.1"/>
    </source>
</evidence>
<name>A0ACD3QAD2_LARCR</name>
<comment type="caution">
    <text evidence="1">The sequence shown here is derived from an EMBL/GenBank/DDBJ whole genome shotgun (WGS) entry which is preliminary data.</text>
</comment>
<accession>A0ACD3QAD2</accession>
<organism evidence="1 2">
    <name type="scientific">Larimichthys crocea</name>
    <name type="common">Large yellow croaker</name>
    <name type="synonym">Pseudosciaena crocea</name>
    <dbReference type="NCBI Taxonomy" id="215358"/>
    <lineage>
        <taxon>Eukaryota</taxon>
        <taxon>Metazoa</taxon>
        <taxon>Chordata</taxon>
        <taxon>Craniata</taxon>
        <taxon>Vertebrata</taxon>
        <taxon>Euteleostomi</taxon>
        <taxon>Actinopterygii</taxon>
        <taxon>Neopterygii</taxon>
        <taxon>Teleostei</taxon>
        <taxon>Neoteleostei</taxon>
        <taxon>Acanthomorphata</taxon>
        <taxon>Eupercaria</taxon>
        <taxon>Sciaenidae</taxon>
        <taxon>Larimichthys</taxon>
    </lineage>
</organism>
<dbReference type="Proteomes" id="UP000793456">
    <property type="component" value="Chromosome XXI"/>
</dbReference>
<dbReference type="EMBL" id="CM011694">
    <property type="protein sequence ID" value="TMS04150.1"/>
    <property type="molecule type" value="Genomic_DNA"/>
</dbReference>
<keyword evidence="2" id="KW-1185">Reference proteome</keyword>
<evidence type="ECO:0000313" key="2">
    <source>
        <dbReference type="Proteomes" id="UP000793456"/>
    </source>
</evidence>
<reference evidence="1" key="1">
    <citation type="submission" date="2018-11" db="EMBL/GenBank/DDBJ databases">
        <title>The sequence and de novo assembly of Larimichthys crocea genome using PacBio and Hi-C technologies.</title>
        <authorList>
            <person name="Xu P."/>
            <person name="Chen B."/>
            <person name="Zhou Z."/>
            <person name="Ke Q."/>
            <person name="Wu Y."/>
            <person name="Bai H."/>
            <person name="Pu F."/>
        </authorList>
    </citation>
    <scope>NUCLEOTIDE SEQUENCE</scope>
    <source>
        <tissue evidence="1">Muscle</tissue>
    </source>
</reference>
<gene>
    <name evidence="1" type="ORF">E3U43_009307</name>
</gene>
<proteinExistence type="predicted"/>
<protein>
    <submittedName>
        <fullName evidence="1">Uncharacterized protein</fullName>
    </submittedName>
</protein>